<dbReference type="Proteomes" id="UP000186817">
    <property type="component" value="Unassembled WGS sequence"/>
</dbReference>
<dbReference type="AlphaFoldDB" id="A0A1Q9F0C4"/>
<keyword evidence="2" id="KW-1185">Reference proteome</keyword>
<evidence type="ECO:0000313" key="1">
    <source>
        <dbReference type="EMBL" id="OLQ13138.1"/>
    </source>
</evidence>
<sequence length="121" mass="12832">MASSVCCVVYASHEKLRVQSSLASWMLRGPVAWRLRTVLVPASRSQVLTSVDGGLQGDLQQVAEVSCRGEGPGVLEGEDLRVVPVEAGVLDGLSGLVGRLGQVVLPELCGDKHWDFCVSNS</sequence>
<reference evidence="1 2" key="1">
    <citation type="submission" date="2016-02" db="EMBL/GenBank/DDBJ databases">
        <title>Genome analysis of coral dinoflagellate symbionts highlights evolutionary adaptations to a symbiotic lifestyle.</title>
        <authorList>
            <person name="Aranda M."/>
            <person name="Li Y."/>
            <person name="Liew Y.J."/>
            <person name="Baumgarten S."/>
            <person name="Simakov O."/>
            <person name="Wilson M."/>
            <person name="Piel J."/>
            <person name="Ashoor H."/>
            <person name="Bougouffa S."/>
            <person name="Bajic V.B."/>
            <person name="Ryu T."/>
            <person name="Ravasi T."/>
            <person name="Bayer T."/>
            <person name="Micklem G."/>
            <person name="Kim H."/>
            <person name="Bhak J."/>
            <person name="Lajeunesse T.C."/>
            <person name="Voolstra C.R."/>
        </authorList>
    </citation>
    <scope>NUCLEOTIDE SEQUENCE [LARGE SCALE GENOMIC DNA]</scope>
    <source>
        <strain evidence="1 2">CCMP2467</strain>
    </source>
</reference>
<evidence type="ECO:0000313" key="2">
    <source>
        <dbReference type="Proteomes" id="UP000186817"/>
    </source>
</evidence>
<accession>A0A1Q9F0C4</accession>
<name>A0A1Q9F0C4_SYMMI</name>
<proteinExistence type="predicted"/>
<comment type="caution">
    <text evidence="1">The sequence shown here is derived from an EMBL/GenBank/DDBJ whole genome shotgun (WGS) entry which is preliminary data.</text>
</comment>
<organism evidence="1 2">
    <name type="scientific">Symbiodinium microadriaticum</name>
    <name type="common">Dinoflagellate</name>
    <name type="synonym">Zooxanthella microadriatica</name>
    <dbReference type="NCBI Taxonomy" id="2951"/>
    <lineage>
        <taxon>Eukaryota</taxon>
        <taxon>Sar</taxon>
        <taxon>Alveolata</taxon>
        <taxon>Dinophyceae</taxon>
        <taxon>Suessiales</taxon>
        <taxon>Symbiodiniaceae</taxon>
        <taxon>Symbiodinium</taxon>
    </lineage>
</organism>
<gene>
    <name evidence="1" type="ORF">AK812_SmicGene2881</name>
</gene>
<dbReference type="EMBL" id="LSRX01000032">
    <property type="protein sequence ID" value="OLQ13138.1"/>
    <property type="molecule type" value="Genomic_DNA"/>
</dbReference>
<protein>
    <submittedName>
        <fullName evidence="1">Uncharacterized protein</fullName>
    </submittedName>
</protein>